<dbReference type="GO" id="GO:0005829">
    <property type="term" value="C:cytosol"/>
    <property type="evidence" value="ECO:0007669"/>
    <property type="project" value="TreeGrafter"/>
</dbReference>
<dbReference type="HOGENOM" id="CLU_010186_7_1_9"/>
<dbReference type="PANTHER" id="PTHR10192">
    <property type="entry name" value="MOLYBDOPTERIN BIOSYNTHESIS PROTEIN"/>
    <property type="match status" value="1"/>
</dbReference>
<evidence type="ECO:0000256" key="4">
    <source>
        <dbReference type="ARBA" id="ARBA00021108"/>
    </source>
</evidence>
<evidence type="ECO:0000256" key="2">
    <source>
        <dbReference type="ARBA" id="ARBA00010763"/>
    </source>
</evidence>
<dbReference type="SUPFAM" id="SSF53218">
    <property type="entry name" value="Molybdenum cofactor biosynthesis proteins"/>
    <property type="match status" value="1"/>
</dbReference>
<keyword evidence="5 7" id="KW-0500">Molybdenum</keyword>
<dbReference type="SMART" id="SM00852">
    <property type="entry name" value="MoCF_biosynth"/>
    <property type="match status" value="1"/>
</dbReference>
<feature type="domain" description="MoaB/Mog" evidence="8">
    <location>
        <begin position="176"/>
        <end position="313"/>
    </location>
</feature>
<dbReference type="eggNOG" id="COG0303">
    <property type="taxonomic scope" value="Bacteria"/>
</dbReference>
<dbReference type="InterPro" id="IPR001453">
    <property type="entry name" value="MoaB/Mog_dom"/>
</dbReference>
<keyword evidence="7" id="KW-0460">Magnesium</keyword>
<dbReference type="InterPro" id="IPR036688">
    <property type="entry name" value="MoeA_C_domain_IV_sf"/>
</dbReference>
<name>E6U3C9_ETHHY</name>
<dbReference type="InterPro" id="IPR036135">
    <property type="entry name" value="MoeA_linker/N_sf"/>
</dbReference>
<organism evidence="9 10">
    <name type="scientific">Ethanoligenens harbinense (strain DSM 18485 / JCM 12961 / CGMCC 1.5033 / YUAN-3)</name>
    <dbReference type="NCBI Taxonomy" id="663278"/>
    <lineage>
        <taxon>Bacteria</taxon>
        <taxon>Bacillati</taxon>
        <taxon>Bacillota</taxon>
        <taxon>Clostridia</taxon>
        <taxon>Eubacteriales</taxon>
        <taxon>Oscillospiraceae</taxon>
        <taxon>Ethanoligenens</taxon>
    </lineage>
</organism>
<evidence type="ECO:0000313" key="10">
    <source>
        <dbReference type="Proteomes" id="UP000001551"/>
    </source>
</evidence>
<comment type="cofactor">
    <cofactor evidence="7">
        <name>Mg(2+)</name>
        <dbReference type="ChEBI" id="CHEBI:18420"/>
    </cofactor>
</comment>
<dbReference type="RefSeq" id="WP_013484791.1">
    <property type="nucleotide sequence ID" value="NC_014828.1"/>
</dbReference>
<dbReference type="Pfam" id="PF03453">
    <property type="entry name" value="MoeA_N"/>
    <property type="match status" value="1"/>
</dbReference>
<gene>
    <name evidence="9" type="ordered locus">Ethha_0852</name>
</gene>
<comment type="pathway">
    <text evidence="7">Cofactor biosynthesis; molybdopterin biosynthesis.</text>
</comment>
<dbReference type="Pfam" id="PF00994">
    <property type="entry name" value="MoCF_biosynth"/>
    <property type="match status" value="1"/>
</dbReference>
<keyword evidence="7" id="KW-0479">Metal-binding</keyword>
<dbReference type="Gene3D" id="3.40.980.10">
    <property type="entry name" value="MoaB/Mog-like domain"/>
    <property type="match status" value="1"/>
</dbReference>
<dbReference type="InterPro" id="IPR036425">
    <property type="entry name" value="MoaB/Mog-like_dom_sf"/>
</dbReference>
<dbReference type="InterPro" id="IPR005110">
    <property type="entry name" value="MoeA_linker/N"/>
</dbReference>
<dbReference type="PANTHER" id="PTHR10192:SF5">
    <property type="entry name" value="GEPHYRIN"/>
    <property type="match status" value="1"/>
</dbReference>
<evidence type="ECO:0000313" key="9">
    <source>
        <dbReference type="EMBL" id="ADU26421.1"/>
    </source>
</evidence>
<protein>
    <recommendedName>
        <fullName evidence="4 7">Molybdopterin molybdenumtransferase</fullName>
        <ecNumber evidence="3 7">2.10.1.1</ecNumber>
    </recommendedName>
</protein>
<keyword evidence="7" id="KW-0501">Molybdenum cofactor biosynthesis</keyword>
<dbReference type="AlphaFoldDB" id="E6U3C9"/>
<dbReference type="SUPFAM" id="SSF63882">
    <property type="entry name" value="MoeA N-terminal region -like"/>
    <property type="match status" value="1"/>
</dbReference>
<accession>E6U3C9</accession>
<comment type="catalytic activity">
    <reaction evidence="6">
        <text>adenylyl-molybdopterin + molybdate = Mo-molybdopterin + AMP + H(+)</text>
        <dbReference type="Rhea" id="RHEA:35047"/>
        <dbReference type="ChEBI" id="CHEBI:15378"/>
        <dbReference type="ChEBI" id="CHEBI:36264"/>
        <dbReference type="ChEBI" id="CHEBI:62727"/>
        <dbReference type="ChEBI" id="CHEBI:71302"/>
        <dbReference type="ChEBI" id="CHEBI:456215"/>
        <dbReference type="EC" id="2.10.1.1"/>
    </reaction>
</comment>
<dbReference type="STRING" id="663278.Ethha_0852"/>
<keyword evidence="7" id="KW-0808">Transferase</keyword>
<evidence type="ECO:0000256" key="3">
    <source>
        <dbReference type="ARBA" id="ARBA00013269"/>
    </source>
</evidence>
<dbReference type="UniPathway" id="UPA00344"/>
<dbReference type="CDD" id="cd00887">
    <property type="entry name" value="MoeA"/>
    <property type="match status" value="1"/>
</dbReference>
<proteinExistence type="inferred from homology"/>
<evidence type="ECO:0000256" key="6">
    <source>
        <dbReference type="ARBA" id="ARBA00047317"/>
    </source>
</evidence>
<dbReference type="GO" id="GO:0046872">
    <property type="term" value="F:metal ion binding"/>
    <property type="evidence" value="ECO:0007669"/>
    <property type="project" value="UniProtKB-UniRule"/>
</dbReference>
<dbReference type="KEGG" id="eha:Ethha_0852"/>
<keyword evidence="10" id="KW-1185">Reference proteome</keyword>
<dbReference type="InterPro" id="IPR038987">
    <property type="entry name" value="MoeA-like"/>
</dbReference>
<evidence type="ECO:0000256" key="5">
    <source>
        <dbReference type="ARBA" id="ARBA00022505"/>
    </source>
</evidence>
<comment type="similarity">
    <text evidence="2 7">Belongs to the MoeA family.</text>
</comment>
<evidence type="ECO:0000256" key="1">
    <source>
        <dbReference type="ARBA" id="ARBA00002901"/>
    </source>
</evidence>
<dbReference type="EC" id="2.10.1.1" evidence="3 7"/>
<dbReference type="EMBL" id="CP002400">
    <property type="protein sequence ID" value="ADU26421.1"/>
    <property type="molecule type" value="Genomic_DNA"/>
</dbReference>
<dbReference type="GO" id="GO:0006777">
    <property type="term" value="P:Mo-molybdopterin cofactor biosynthetic process"/>
    <property type="evidence" value="ECO:0007669"/>
    <property type="project" value="UniProtKB-UniRule"/>
</dbReference>
<reference evidence="9 10" key="1">
    <citation type="submission" date="2010-12" db="EMBL/GenBank/DDBJ databases">
        <title>Complete sequence of Ethanoligenens harbinense YUAN-3.</title>
        <authorList>
            <person name="Lucas S."/>
            <person name="Copeland A."/>
            <person name="Lapidus A."/>
            <person name="Cheng J.-F."/>
            <person name="Bruce D."/>
            <person name="Goodwin L."/>
            <person name="Pitluck S."/>
            <person name="Chertkov O."/>
            <person name="Misra M."/>
            <person name="Detter J.C."/>
            <person name="Han C."/>
            <person name="Tapia R."/>
            <person name="Land M."/>
            <person name="Hauser L."/>
            <person name="Jeffries C."/>
            <person name="Kyrpides N."/>
            <person name="Ivanova N."/>
            <person name="Mikhailova N."/>
            <person name="Wang A."/>
            <person name="Mouttaki H."/>
            <person name="He Z."/>
            <person name="Zhou J."/>
            <person name="Hemme C.L."/>
            <person name="Woyke T."/>
        </authorList>
    </citation>
    <scope>NUCLEOTIDE SEQUENCE [LARGE SCALE GENOMIC DNA]</scope>
    <source>
        <strain evidence="10">DSM 18485 / JCM 12961 / CGMCC 1.5033 / YUAN-3</strain>
    </source>
</reference>
<evidence type="ECO:0000259" key="8">
    <source>
        <dbReference type="SMART" id="SM00852"/>
    </source>
</evidence>
<dbReference type="Gene3D" id="2.40.340.10">
    <property type="entry name" value="MoeA, C-terminal, domain IV"/>
    <property type="match status" value="1"/>
</dbReference>
<sequence>MYRPYQSHDFTPTREQMIRIIRENISPISKTEIVSLADSLGRICAQEVHSQNRLPNRPASQLDGIGVRFADFQNGMPDTARWKEGEEYYFSNTGVAIRDGYDTVVVIEKVSFDAEGRLRIAQVPSAPGEHVSPAGHFLEIGELLATPGMRMAPAHLGCFASGGITEVEVYKKPVVAIIPTGNELVPAGGPVPAGKNVESNSVMMAAFLREWGAEPLVLSIIPDEPQLIRAALESALARSDMVILNAGSSKGSMDYNIDVLEQMGRVLVYELGHGPGKHASFSMVGSQPVMGIAGPPVGAEITTDFYVHAAVDFFLGQPDVVPPLLEAALQEDFGGMRIDFCARLHIYLEDGVYKAVTVPRSMSRGRSVLHANARLYLHAGDTYTKGDLVRAELLVPKEYIR</sequence>
<dbReference type="GO" id="GO:0061599">
    <property type="term" value="F:molybdopterin molybdotransferase activity"/>
    <property type="evidence" value="ECO:0007669"/>
    <property type="project" value="UniProtKB-UniRule"/>
</dbReference>
<dbReference type="Gene3D" id="3.90.105.10">
    <property type="entry name" value="Molybdopterin biosynthesis moea protein, domain 2"/>
    <property type="match status" value="1"/>
</dbReference>
<evidence type="ECO:0000256" key="7">
    <source>
        <dbReference type="RuleBase" id="RU365090"/>
    </source>
</evidence>
<dbReference type="Gene3D" id="2.170.190.11">
    <property type="entry name" value="Molybdopterin biosynthesis moea protein, domain 3"/>
    <property type="match status" value="1"/>
</dbReference>
<dbReference type="Proteomes" id="UP000001551">
    <property type="component" value="Chromosome"/>
</dbReference>
<comment type="function">
    <text evidence="1 7">Catalyzes the insertion of molybdate into adenylated molybdopterin with the concomitant release of AMP.</text>
</comment>